<dbReference type="EMBL" id="LUEZ02000046">
    <property type="protein sequence ID" value="RDB23533.1"/>
    <property type="molecule type" value="Genomic_DNA"/>
</dbReference>
<proteinExistence type="predicted"/>
<dbReference type="InParanoid" id="A0A369JV30"/>
<feature type="region of interest" description="Disordered" evidence="1">
    <location>
        <begin position="39"/>
        <end position="63"/>
    </location>
</feature>
<feature type="compositionally biased region" description="Basic and acidic residues" evidence="1">
    <location>
        <begin position="53"/>
        <end position="63"/>
    </location>
</feature>
<keyword evidence="3" id="KW-1185">Reference proteome</keyword>
<dbReference type="AlphaFoldDB" id="A0A369JV30"/>
<reference evidence="2" key="1">
    <citation type="submission" date="2018-04" db="EMBL/GenBank/DDBJ databases">
        <title>Whole genome sequencing of Hypsizygus marmoreus.</title>
        <authorList>
            <person name="Choi I.-G."/>
            <person name="Min B."/>
            <person name="Kim J.-G."/>
            <person name="Kim S."/>
            <person name="Oh Y.-L."/>
            <person name="Kong W.-S."/>
            <person name="Park H."/>
            <person name="Jeong J."/>
            <person name="Song E.-S."/>
        </authorList>
    </citation>
    <scope>NUCLEOTIDE SEQUENCE [LARGE SCALE GENOMIC DNA]</scope>
    <source>
        <strain evidence="2">51987-8</strain>
    </source>
</reference>
<protein>
    <submittedName>
        <fullName evidence="2">Uncharacterized protein</fullName>
    </submittedName>
</protein>
<gene>
    <name evidence="2" type="ORF">Hypma_009045</name>
</gene>
<evidence type="ECO:0000313" key="3">
    <source>
        <dbReference type="Proteomes" id="UP000076154"/>
    </source>
</evidence>
<name>A0A369JV30_HYPMA</name>
<evidence type="ECO:0000313" key="2">
    <source>
        <dbReference type="EMBL" id="RDB23533.1"/>
    </source>
</evidence>
<dbReference type="Proteomes" id="UP000076154">
    <property type="component" value="Unassembled WGS sequence"/>
</dbReference>
<accession>A0A369JV30</accession>
<sequence>MNQGARRVELRRGVYTTHSYDLQNPGPKGSWRDVVRISSEDEIDEDHERRKRWPDAKVKDESG</sequence>
<evidence type="ECO:0000256" key="1">
    <source>
        <dbReference type="SAM" id="MobiDB-lite"/>
    </source>
</evidence>
<organism evidence="2 3">
    <name type="scientific">Hypsizygus marmoreus</name>
    <name type="common">White beech mushroom</name>
    <name type="synonym">Agaricus marmoreus</name>
    <dbReference type="NCBI Taxonomy" id="39966"/>
    <lineage>
        <taxon>Eukaryota</taxon>
        <taxon>Fungi</taxon>
        <taxon>Dikarya</taxon>
        <taxon>Basidiomycota</taxon>
        <taxon>Agaricomycotina</taxon>
        <taxon>Agaricomycetes</taxon>
        <taxon>Agaricomycetidae</taxon>
        <taxon>Agaricales</taxon>
        <taxon>Tricholomatineae</taxon>
        <taxon>Lyophyllaceae</taxon>
        <taxon>Hypsizygus</taxon>
    </lineage>
</organism>
<comment type="caution">
    <text evidence="2">The sequence shown here is derived from an EMBL/GenBank/DDBJ whole genome shotgun (WGS) entry which is preliminary data.</text>
</comment>